<dbReference type="EMBL" id="BGPR01000004">
    <property type="protein sequence ID" value="GBL73885.1"/>
    <property type="molecule type" value="Genomic_DNA"/>
</dbReference>
<comment type="caution">
    <text evidence="1">The sequence shown here is derived from an EMBL/GenBank/DDBJ whole genome shotgun (WGS) entry which is preliminary data.</text>
</comment>
<keyword evidence="2" id="KW-1185">Reference proteome</keyword>
<accession>A0A4Y2A3E2</accession>
<name>A0A4Y2A3E2_ARAVE</name>
<dbReference type="Proteomes" id="UP000499080">
    <property type="component" value="Unassembled WGS sequence"/>
</dbReference>
<proteinExistence type="predicted"/>
<evidence type="ECO:0000313" key="2">
    <source>
        <dbReference type="Proteomes" id="UP000499080"/>
    </source>
</evidence>
<reference evidence="1 2" key="1">
    <citation type="journal article" date="2019" name="Sci. Rep.">
        <title>Orb-weaving spider Araneus ventricosus genome elucidates the spidroin gene catalogue.</title>
        <authorList>
            <person name="Kono N."/>
            <person name="Nakamura H."/>
            <person name="Ohtoshi R."/>
            <person name="Moran D.A.P."/>
            <person name="Shinohara A."/>
            <person name="Yoshida Y."/>
            <person name="Fujiwara M."/>
            <person name="Mori M."/>
            <person name="Tomita M."/>
            <person name="Arakawa K."/>
        </authorList>
    </citation>
    <scope>NUCLEOTIDE SEQUENCE [LARGE SCALE GENOMIC DNA]</scope>
</reference>
<protein>
    <submittedName>
        <fullName evidence="1">Uncharacterized protein</fullName>
    </submittedName>
</protein>
<gene>
    <name evidence="1" type="ORF">AVEN_230831_1</name>
</gene>
<dbReference type="AlphaFoldDB" id="A0A4Y2A3E2"/>
<sequence>MLKQQESVWSTTAELTLTVPTYMEDLQQNRISILSSSVTETLPPAQCDSEGGDKVNETEGTEANFISKIYWKDCQIQQTPS</sequence>
<evidence type="ECO:0000313" key="1">
    <source>
        <dbReference type="EMBL" id="GBL73885.1"/>
    </source>
</evidence>
<organism evidence="1 2">
    <name type="scientific">Araneus ventricosus</name>
    <name type="common">Orbweaver spider</name>
    <name type="synonym">Epeira ventricosa</name>
    <dbReference type="NCBI Taxonomy" id="182803"/>
    <lineage>
        <taxon>Eukaryota</taxon>
        <taxon>Metazoa</taxon>
        <taxon>Ecdysozoa</taxon>
        <taxon>Arthropoda</taxon>
        <taxon>Chelicerata</taxon>
        <taxon>Arachnida</taxon>
        <taxon>Araneae</taxon>
        <taxon>Araneomorphae</taxon>
        <taxon>Entelegynae</taxon>
        <taxon>Araneoidea</taxon>
        <taxon>Araneidae</taxon>
        <taxon>Araneus</taxon>
    </lineage>
</organism>